<dbReference type="EMBL" id="CP000252">
    <property type="protein sequence ID" value="ABC75882.1"/>
    <property type="molecule type" value="Genomic_DNA"/>
</dbReference>
<keyword evidence="3 11" id="KW-0963">Cytoplasm</keyword>
<feature type="binding site" evidence="11">
    <location>
        <position position="495"/>
    </location>
    <ligand>
        <name>Mg(2+)</name>
        <dbReference type="ChEBI" id="CHEBI:18420"/>
        <label>2</label>
    </ligand>
</feature>
<dbReference type="GO" id="GO:0005694">
    <property type="term" value="C:chromosome"/>
    <property type="evidence" value="ECO:0007669"/>
    <property type="project" value="InterPro"/>
</dbReference>
<evidence type="ECO:0000256" key="9">
    <source>
        <dbReference type="ARBA" id="ARBA00023125"/>
    </source>
</evidence>
<dbReference type="PROSITE" id="PS50880">
    <property type="entry name" value="TOPRIM"/>
    <property type="match status" value="1"/>
</dbReference>
<dbReference type="PANTHER" id="PTHR45866:SF1">
    <property type="entry name" value="DNA GYRASE SUBUNIT B, MITOCHONDRIAL"/>
    <property type="match status" value="1"/>
</dbReference>
<dbReference type="CDD" id="cd00822">
    <property type="entry name" value="TopoII_Trans_DNA_gyrase"/>
    <property type="match status" value="1"/>
</dbReference>
<evidence type="ECO:0000256" key="8">
    <source>
        <dbReference type="ARBA" id="ARBA00023029"/>
    </source>
</evidence>
<dbReference type="CDD" id="cd03366">
    <property type="entry name" value="TOPRIM_TopoIIA_GyrB"/>
    <property type="match status" value="1"/>
</dbReference>
<dbReference type="InterPro" id="IPR020568">
    <property type="entry name" value="Ribosomal_Su5_D2-typ_SF"/>
</dbReference>
<keyword evidence="9" id="KW-0238">DNA-binding</keyword>
<feature type="binding site" evidence="11">
    <location>
        <position position="497"/>
    </location>
    <ligand>
        <name>Mg(2+)</name>
        <dbReference type="ChEBI" id="CHEBI:18420"/>
        <label>2</label>
    </ligand>
</feature>
<dbReference type="NCBIfam" id="NF011501">
    <property type="entry name" value="PRK14939.1"/>
    <property type="match status" value="1"/>
</dbReference>
<dbReference type="Pfam" id="PF00204">
    <property type="entry name" value="DNA_gyraseB"/>
    <property type="match status" value="1"/>
</dbReference>
<dbReference type="InterPro" id="IPR001241">
    <property type="entry name" value="Topo_IIA"/>
</dbReference>
<evidence type="ECO:0000313" key="13">
    <source>
        <dbReference type="EMBL" id="ABC75882.1"/>
    </source>
</evidence>
<dbReference type="GO" id="GO:0006265">
    <property type="term" value="P:DNA topological change"/>
    <property type="evidence" value="ECO:0007669"/>
    <property type="project" value="UniProtKB-UniRule"/>
</dbReference>
<dbReference type="NCBIfam" id="TIGR01059">
    <property type="entry name" value="gyrB"/>
    <property type="match status" value="1"/>
</dbReference>
<dbReference type="PROSITE" id="PS00177">
    <property type="entry name" value="TOPOISOMERASE_II"/>
    <property type="match status" value="1"/>
</dbReference>
<dbReference type="CDD" id="cd16928">
    <property type="entry name" value="HATPase_GyrB-like"/>
    <property type="match status" value="1"/>
</dbReference>
<evidence type="ECO:0000256" key="4">
    <source>
        <dbReference type="ARBA" id="ARBA00022723"/>
    </source>
</evidence>
<dbReference type="FunCoup" id="Q2LYA1">
    <property type="interactions" value="429"/>
</dbReference>
<comment type="cofactor">
    <cofactor evidence="11">
        <name>Mg(2+)</name>
        <dbReference type="ChEBI" id="CHEBI:18420"/>
    </cofactor>
    <cofactor evidence="11">
        <name>Mn(2+)</name>
        <dbReference type="ChEBI" id="CHEBI:29035"/>
    </cofactor>
    <cofactor evidence="11">
        <name>Ca(2+)</name>
        <dbReference type="ChEBI" id="CHEBI:29108"/>
    </cofactor>
    <text evidence="11">Binds two Mg(2+) per subunit. The magnesium ions form salt bridges with both the protein and the DNA. Can also accept other divalent metal cations, such as Mn(2+) or Ca(2+).</text>
</comment>
<dbReference type="Gene3D" id="3.40.50.670">
    <property type="match status" value="2"/>
</dbReference>
<dbReference type="Pfam" id="PF00986">
    <property type="entry name" value="DNA_gyraseB_C"/>
    <property type="match status" value="1"/>
</dbReference>
<comment type="miscellaneous">
    <text evidence="11">Few gyrases are as efficient as E.coli at forming negative supercoils. Not all organisms have 2 type II topoisomerases; in organisms with a single type II topoisomerase this enzyme also has to decatenate newly replicated chromosomes.</text>
</comment>
<dbReference type="InterPro" id="IPR002288">
    <property type="entry name" value="DNA_gyrase_B_C"/>
</dbReference>
<dbReference type="InterPro" id="IPR014721">
    <property type="entry name" value="Ribsml_uS5_D2-typ_fold_subgr"/>
</dbReference>
<comment type="catalytic activity">
    <reaction evidence="1 11">
        <text>ATP-dependent breakage, passage and rejoining of double-stranded DNA.</text>
        <dbReference type="EC" id="5.6.2.2"/>
    </reaction>
</comment>
<dbReference type="STRING" id="56780.SYN_02049"/>
<gene>
    <name evidence="11" type="primary">gyrB</name>
    <name evidence="13" type="ORF">SYN_02049</name>
</gene>
<sequence>MTDNYSADSIKILEGLEAVRVRPAMYIGSIGKEGLHHLVYEVVDNSIDEASAGYCDKITVKIRVDNSIMVEDNGRGIPVDMHETGVSAAEVVMTKLHAGGKFSNDSYKISGGLHGVGVSVVNALSSSMELNVRRDGKVYSQSYVRGVPTAPLAVTGQTSGRGTKIYFKPDDTIFEELEFNFDILANRLRELAFLNSGVRIALIDDRSDRKSEFFYEGGIISFVEYINRNKKVLHKDPIYVSGEREDSTVEVALQYNDTYTENIFSFANSINTTEGGTHLSGFRSALTRVFNNYAVNNGLLKNGKESLRGEDLREGLACVISVKVQNPQFEGQTKTKLGNSEVRGLVEGIVYEKIGSYLEENPSVAKQLLNKCLEASRAREAARRARELTRRKSALEVGALPGKLADCQERDPARSELYLVEGDSAGGSAKQGRDRRNQAILPLRGKVLNVEKARFDKMLQNEEIKTMITALGTGIGQEDYDVSRIRYHKVIIMTDADVDGSHIRTLLLTFFFRQMRELVEKGYLYIAQPPLFKITEKKNEVYIRNEEEMNNFILQNGVKRIKLFNGREEAVTGNQLLNLVKKVMRVETILDKFEKEDCDRKIILALAERPSFTIQDFDDEALLKEVARQTAQALGEEVREAGVEADEEHGGYKLFFFLQNNGKVQRISFGKSIYRAPKFSEVKAILEQISSVGKPPYSVMAIDGDGTDRQEIPDMSSLVQFVNSVGKKGLSVQRYKGLGEMNPEQLWETTMNPEKRTLLQVRVDDAVQADEIFTTLMGDQVEPRREFIYQNALYVSNLDV</sequence>
<dbReference type="Gene3D" id="3.30.565.10">
    <property type="entry name" value="Histidine kinase-like ATPase, C-terminal domain"/>
    <property type="match status" value="1"/>
</dbReference>
<dbReference type="InterPro" id="IPR034160">
    <property type="entry name" value="TOPRIM_GyrB"/>
</dbReference>
<evidence type="ECO:0000259" key="12">
    <source>
        <dbReference type="PROSITE" id="PS50880"/>
    </source>
</evidence>
<protein>
    <recommendedName>
        <fullName evidence="11">DNA gyrase subunit B</fullName>
        <ecNumber evidence="11">5.6.2.2</ecNumber>
    </recommendedName>
</protein>
<dbReference type="FunFam" id="3.30.230.10:FF:000005">
    <property type="entry name" value="DNA gyrase subunit B"/>
    <property type="match status" value="1"/>
</dbReference>
<dbReference type="InterPro" id="IPR013506">
    <property type="entry name" value="Topo_IIA_bsu_dom2"/>
</dbReference>
<proteinExistence type="inferred from homology"/>
<keyword evidence="4 11" id="KW-0479">Metal-binding</keyword>
<dbReference type="SUPFAM" id="SSF55874">
    <property type="entry name" value="ATPase domain of HSP90 chaperone/DNA topoisomerase II/histidine kinase"/>
    <property type="match status" value="1"/>
</dbReference>
<dbReference type="GO" id="GO:0005737">
    <property type="term" value="C:cytoplasm"/>
    <property type="evidence" value="ECO:0007669"/>
    <property type="project" value="UniProtKB-SubCell"/>
</dbReference>
<feature type="domain" description="Toprim" evidence="12">
    <location>
        <begin position="415"/>
        <end position="530"/>
    </location>
</feature>
<dbReference type="GO" id="GO:0006261">
    <property type="term" value="P:DNA-templated DNA replication"/>
    <property type="evidence" value="ECO:0007669"/>
    <property type="project" value="UniProtKB-UniRule"/>
</dbReference>
<evidence type="ECO:0000256" key="5">
    <source>
        <dbReference type="ARBA" id="ARBA00022741"/>
    </source>
</evidence>
<dbReference type="Pfam" id="PF02518">
    <property type="entry name" value="HATPase_c"/>
    <property type="match status" value="1"/>
</dbReference>
<keyword evidence="14" id="KW-1185">Reference proteome</keyword>
<dbReference type="PRINTS" id="PR00418">
    <property type="entry name" value="TPI2FAMILY"/>
</dbReference>
<organism evidence="13 14">
    <name type="scientific">Syntrophus aciditrophicus (strain SB)</name>
    <dbReference type="NCBI Taxonomy" id="56780"/>
    <lineage>
        <taxon>Bacteria</taxon>
        <taxon>Pseudomonadati</taxon>
        <taxon>Thermodesulfobacteriota</taxon>
        <taxon>Syntrophia</taxon>
        <taxon>Syntrophales</taxon>
        <taxon>Syntrophaceae</taxon>
        <taxon>Syntrophus</taxon>
    </lineage>
</organism>
<evidence type="ECO:0000256" key="10">
    <source>
        <dbReference type="ARBA" id="ARBA00023235"/>
    </source>
</evidence>
<dbReference type="AlphaFoldDB" id="Q2LYA1"/>
<dbReference type="GO" id="GO:0046872">
    <property type="term" value="F:metal ion binding"/>
    <property type="evidence" value="ECO:0007669"/>
    <property type="project" value="UniProtKB-KW"/>
</dbReference>
<dbReference type="PRINTS" id="PR01159">
    <property type="entry name" value="DNAGYRASEB"/>
</dbReference>
<dbReference type="PANTHER" id="PTHR45866">
    <property type="entry name" value="DNA GYRASE/TOPOISOMERASE SUBUNIT B"/>
    <property type="match status" value="1"/>
</dbReference>
<dbReference type="InterPro" id="IPR013759">
    <property type="entry name" value="Topo_IIA_B_C"/>
</dbReference>
<dbReference type="Gene3D" id="3.30.230.10">
    <property type="match status" value="1"/>
</dbReference>
<evidence type="ECO:0000256" key="6">
    <source>
        <dbReference type="ARBA" id="ARBA00022840"/>
    </source>
</evidence>
<dbReference type="OrthoDB" id="9802808at2"/>
<dbReference type="GO" id="GO:0003918">
    <property type="term" value="F:DNA topoisomerase type II (double strand cut, ATP-hydrolyzing) activity"/>
    <property type="evidence" value="ECO:0007669"/>
    <property type="project" value="UniProtKB-UniRule"/>
</dbReference>
<keyword evidence="7 11" id="KW-0460">Magnesium</keyword>
<evidence type="ECO:0000256" key="7">
    <source>
        <dbReference type="ARBA" id="ARBA00022842"/>
    </source>
</evidence>
<dbReference type="HOGENOM" id="CLU_006146_4_1_7"/>
<evidence type="ECO:0000256" key="2">
    <source>
        <dbReference type="ARBA" id="ARBA00010708"/>
    </source>
</evidence>
<accession>Q2LYA1</accession>
<dbReference type="InterPro" id="IPR006171">
    <property type="entry name" value="TOPRIM_dom"/>
</dbReference>
<comment type="subunit">
    <text evidence="11">Heterotetramer, composed of two GyrA and two GyrB chains. In the heterotetramer, GyrA contains the active site tyrosine that forms a transient covalent intermediate with DNA, while GyrB binds cofactors and catalyzes ATP hydrolysis.</text>
</comment>
<keyword evidence="8 11" id="KW-0799">Topoisomerase</keyword>
<keyword evidence="10 11" id="KW-0413">Isomerase</keyword>
<evidence type="ECO:0000256" key="11">
    <source>
        <dbReference type="HAMAP-Rule" id="MF_01898"/>
    </source>
</evidence>
<dbReference type="SMART" id="SM00433">
    <property type="entry name" value="TOP2c"/>
    <property type="match status" value="1"/>
</dbReference>
<dbReference type="eggNOG" id="COG0187">
    <property type="taxonomic scope" value="Bacteria"/>
</dbReference>
<dbReference type="InterPro" id="IPR000565">
    <property type="entry name" value="Topo_IIA_B"/>
</dbReference>
<dbReference type="GO" id="GO:0005524">
    <property type="term" value="F:ATP binding"/>
    <property type="evidence" value="ECO:0007669"/>
    <property type="project" value="UniProtKB-UniRule"/>
</dbReference>
<evidence type="ECO:0000256" key="3">
    <source>
        <dbReference type="ARBA" id="ARBA00022490"/>
    </source>
</evidence>
<dbReference type="SMART" id="SM00387">
    <property type="entry name" value="HATPase_c"/>
    <property type="match status" value="1"/>
</dbReference>
<dbReference type="KEGG" id="sat:SYN_02049"/>
<dbReference type="InParanoid" id="Q2LYA1"/>
<comment type="function">
    <text evidence="11">A type II topoisomerase that negatively supercoils closed circular double-stranded (ds) DNA in an ATP-dependent manner to modulate DNA topology and maintain chromosomes in an underwound state. Negative supercoiling favors strand separation, and DNA replication, transcription, recombination and repair, all of which involve strand separation. Also able to catalyze the interconversion of other topological isomers of dsDNA rings, including catenanes and knotted rings. Type II topoisomerases break and join 2 DNA strands simultaneously in an ATP-dependent manner.</text>
</comment>
<name>Q2LYA1_SYNAS</name>
<comment type="subcellular location">
    <subcellularLocation>
        <location evidence="11">Cytoplasm</location>
    </subcellularLocation>
</comment>
<dbReference type="SUPFAM" id="SSF54211">
    <property type="entry name" value="Ribosomal protein S5 domain 2-like"/>
    <property type="match status" value="1"/>
</dbReference>
<evidence type="ECO:0000256" key="1">
    <source>
        <dbReference type="ARBA" id="ARBA00000185"/>
    </source>
</evidence>
<dbReference type="FunFam" id="3.40.50.670:FF:000007">
    <property type="entry name" value="DNA gyrase subunit B"/>
    <property type="match status" value="1"/>
</dbReference>
<dbReference type="NCBIfam" id="NF004189">
    <property type="entry name" value="PRK05644.1"/>
    <property type="match status" value="1"/>
</dbReference>
<dbReference type="Proteomes" id="UP000001933">
    <property type="component" value="Chromosome"/>
</dbReference>
<dbReference type="EC" id="5.6.2.2" evidence="11"/>
<dbReference type="SUPFAM" id="SSF56719">
    <property type="entry name" value="Type II DNA topoisomerase"/>
    <property type="match status" value="1"/>
</dbReference>
<dbReference type="GO" id="GO:0003677">
    <property type="term" value="F:DNA binding"/>
    <property type="evidence" value="ECO:0007669"/>
    <property type="project" value="UniProtKB-KW"/>
</dbReference>
<dbReference type="InterPro" id="IPR018522">
    <property type="entry name" value="TopoIIA_CS"/>
</dbReference>
<feature type="binding site" evidence="11">
    <location>
        <position position="421"/>
    </location>
    <ligand>
        <name>Mg(2+)</name>
        <dbReference type="ChEBI" id="CHEBI:18420"/>
        <label>1</label>
        <note>catalytic</note>
    </ligand>
</feature>
<dbReference type="InterPro" id="IPR003594">
    <property type="entry name" value="HATPase_dom"/>
</dbReference>
<evidence type="ECO:0000313" key="14">
    <source>
        <dbReference type="Proteomes" id="UP000001933"/>
    </source>
</evidence>
<dbReference type="HAMAP" id="MF_01898">
    <property type="entry name" value="GyrB"/>
    <property type="match status" value="1"/>
</dbReference>
<reference evidence="13 14" key="1">
    <citation type="journal article" date="2007" name="Proc. Natl. Acad. Sci. U.S.A.">
        <title>The genome of Syntrophus aciditrophicus: life at the thermodynamic limit of microbial growth.</title>
        <authorList>
            <person name="McInerney M.J."/>
            <person name="Rohlin L."/>
            <person name="Mouttaki H."/>
            <person name="Kim U."/>
            <person name="Krupp R.S."/>
            <person name="Rios-Hernandez L."/>
            <person name="Sieber J."/>
            <person name="Struchtemeyer C.G."/>
            <person name="Bhattacharyya A."/>
            <person name="Campbell J.W."/>
            <person name="Gunsalus R.P."/>
        </authorList>
    </citation>
    <scope>NUCLEOTIDE SEQUENCE [LARGE SCALE GENOMIC DNA]</scope>
    <source>
        <strain evidence="13 14">SB</strain>
    </source>
</reference>
<comment type="similarity">
    <text evidence="2 11">Belongs to the type II topoisomerase GyrB family.</text>
</comment>
<dbReference type="FunFam" id="3.30.565.10:FF:000002">
    <property type="entry name" value="DNA gyrase subunit B"/>
    <property type="match status" value="1"/>
</dbReference>
<dbReference type="InterPro" id="IPR011557">
    <property type="entry name" value="GyrB"/>
</dbReference>
<keyword evidence="5 11" id="KW-0547">Nucleotide-binding</keyword>
<feature type="site" description="Interaction with DNA" evidence="11">
    <location>
        <position position="449"/>
    </location>
</feature>
<dbReference type="InterPro" id="IPR013760">
    <property type="entry name" value="Topo_IIA-like_dom_sf"/>
</dbReference>
<dbReference type="InterPro" id="IPR036890">
    <property type="entry name" value="HATPase_C_sf"/>
</dbReference>
<feature type="site" description="Interaction with DNA" evidence="11">
    <location>
        <position position="446"/>
    </location>
</feature>
<dbReference type="Pfam" id="PF01751">
    <property type="entry name" value="Toprim"/>
    <property type="match status" value="1"/>
</dbReference>
<feature type="binding site" evidence="11">
    <location>
        <position position="495"/>
    </location>
    <ligand>
        <name>Mg(2+)</name>
        <dbReference type="ChEBI" id="CHEBI:18420"/>
        <label>1</label>
        <note>catalytic</note>
    </ligand>
</feature>
<keyword evidence="6 11" id="KW-0067">ATP-binding</keyword>
<dbReference type="RefSeq" id="WP_011415917.1">
    <property type="nucleotide sequence ID" value="NC_007759.1"/>
</dbReference>